<keyword evidence="3" id="KW-1185">Reference proteome</keyword>
<dbReference type="OrthoDB" id="248495at2759"/>
<reference evidence="2 3" key="1">
    <citation type="submission" date="2020-11" db="EMBL/GenBank/DDBJ databases">
        <authorList>
            <person name="Wallbank WR R."/>
            <person name="Pardo Diaz C."/>
            <person name="Kozak K."/>
            <person name="Martin S."/>
            <person name="Jiggins C."/>
            <person name="Moest M."/>
            <person name="Warren A I."/>
            <person name="Generalovic N T."/>
            <person name="Byers J.R.P. K."/>
            <person name="Montejo-Kovacevich G."/>
            <person name="Yen C E."/>
        </authorList>
    </citation>
    <scope>NUCLEOTIDE SEQUENCE [LARGE SCALE GENOMIC DNA]</scope>
</reference>
<feature type="compositionally biased region" description="Basic and acidic residues" evidence="1">
    <location>
        <begin position="259"/>
        <end position="268"/>
    </location>
</feature>
<evidence type="ECO:0000313" key="3">
    <source>
        <dbReference type="Proteomes" id="UP000594454"/>
    </source>
</evidence>
<feature type="region of interest" description="Disordered" evidence="1">
    <location>
        <begin position="609"/>
        <end position="629"/>
    </location>
</feature>
<feature type="compositionally biased region" description="Polar residues" evidence="1">
    <location>
        <begin position="583"/>
        <end position="599"/>
    </location>
</feature>
<feature type="region of interest" description="Disordered" evidence="1">
    <location>
        <begin position="583"/>
        <end position="602"/>
    </location>
</feature>
<feature type="region of interest" description="Disordered" evidence="1">
    <location>
        <begin position="249"/>
        <end position="281"/>
    </location>
</feature>
<proteinExistence type="predicted"/>
<dbReference type="EMBL" id="LR899012">
    <property type="protein sequence ID" value="CAD7086714.1"/>
    <property type="molecule type" value="Genomic_DNA"/>
</dbReference>
<feature type="region of interest" description="Disordered" evidence="1">
    <location>
        <begin position="75"/>
        <end position="100"/>
    </location>
</feature>
<sequence>MMAPIVEAPIQPRRSVITLNPQGGPPLDDQPVSFQQRAAEAPVSNIAQDKAEAQIRQGLIDESGFPSVLRKISSFSSGEDTEKEDKLKQGATAPQTLGSLENDCGQRNEVLLKAMLTATKLSNFEDDCDDEDVFKALQCFPRLTKQRVSIHPVQDEEDEEKATDAFVFNETCSTQTFNFFIKSQSVSTPKHLRKLQGVCLQEQELPAPRTLMSPPTPPTENENQLNMTPANTLFPSKQLSIIMELTETNTVSSGTKSTAETHDFDSESSKSNYTTKPSSLEQCPMLDPILEVSAAQKSREAGRQSPQVNRDVMKMTDEEAMPALMMSMKVFEDKTETVPKMLLTKLGSNPPPPTNDDDYATLFTTTPTKASQFLADKVNPYAVNESMTFSKLSEITLPKLESGEIVSKFVPAKEQVQQGWYEASLKKDGMNVDDCGMANDSITFSKLKGLTNPGGLMDKGKKQVEPAEQRQKVFGDGSFDDKSLLEAFKTSLGSIHLRNFNPSATKFETSDIKLEFKEPAMPNVPSENLTMSTMNLIDAKNSSISEIPFFPSTSQIQESSVHIKQEPFEAVSGGKIINLRNSSTSSQASLIPQTPQTYEASAHGERGLGDSICAGKSNSHHDSSSSVQERSILSRFAEISRRQSEKVDESLNIDSSLHASNIGHFQEEIPGSYVSTHSIPLLRLHITTPSLIAKLIEQFCKNDCLCFECLKSLTCNSATLQGYSTQ</sequence>
<evidence type="ECO:0000313" key="2">
    <source>
        <dbReference type="EMBL" id="CAD7086714.1"/>
    </source>
</evidence>
<organism evidence="2 3">
    <name type="scientific">Hermetia illucens</name>
    <name type="common">Black soldier fly</name>
    <dbReference type="NCBI Taxonomy" id="343691"/>
    <lineage>
        <taxon>Eukaryota</taxon>
        <taxon>Metazoa</taxon>
        <taxon>Ecdysozoa</taxon>
        <taxon>Arthropoda</taxon>
        <taxon>Hexapoda</taxon>
        <taxon>Insecta</taxon>
        <taxon>Pterygota</taxon>
        <taxon>Neoptera</taxon>
        <taxon>Endopterygota</taxon>
        <taxon>Diptera</taxon>
        <taxon>Brachycera</taxon>
        <taxon>Stratiomyomorpha</taxon>
        <taxon>Stratiomyidae</taxon>
        <taxon>Hermetiinae</taxon>
        <taxon>Hermetia</taxon>
    </lineage>
</organism>
<gene>
    <name evidence="2" type="ORF">HERILL_LOCUS9466</name>
</gene>
<feature type="region of interest" description="Disordered" evidence="1">
    <location>
        <begin position="208"/>
        <end position="227"/>
    </location>
</feature>
<evidence type="ECO:0000256" key="1">
    <source>
        <dbReference type="SAM" id="MobiDB-lite"/>
    </source>
</evidence>
<feature type="compositionally biased region" description="Polar residues" evidence="1">
    <location>
        <begin position="249"/>
        <end position="258"/>
    </location>
</feature>
<dbReference type="InParanoid" id="A0A7R8UTD6"/>
<dbReference type="AlphaFoldDB" id="A0A7R8UTD6"/>
<feature type="compositionally biased region" description="Polar residues" evidence="1">
    <location>
        <begin position="269"/>
        <end position="281"/>
    </location>
</feature>
<name>A0A7R8UTD6_HERIL</name>
<accession>A0A7R8UTD6</accession>
<dbReference type="Proteomes" id="UP000594454">
    <property type="component" value="Chromosome 4"/>
</dbReference>
<protein>
    <submittedName>
        <fullName evidence="2">Uncharacterized protein</fullName>
    </submittedName>
</protein>